<evidence type="ECO:0000256" key="2">
    <source>
        <dbReference type="SAM" id="Phobius"/>
    </source>
</evidence>
<evidence type="ECO:0000313" key="4">
    <source>
        <dbReference type="Proteomes" id="UP000078559"/>
    </source>
</evidence>
<keyword evidence="2" id="KW-0472">Membrane</keyword>
<dbReference type="EMBL" id="CM003102">
    <property type="protein sequence ID" value="KUI69555.1"/>
    <property type="molecule type" value="Genomic_DNA"/>
</dbReference>
<accession>A0A194W0J0</accession>
<protein>
    <submittedName>
        <fullName evidence="3">Uncharacterized protein</fullName>
    </submittedName>
</protein>
<gene>
    <name evidence="3" type="ORF">VM1G_04728</name>
</gene>
<keyword evidence="4" id="KW-1185">Reference proteome</keyword>
<evidence type="ECO:0000313" key="3">
    <source>
        <dbReference type="EMBL" id="KUI69555.1"/>
    </source>
</evidence>
<sequence>MMEQCADHPANSTCDDFIFNIHHFIINHILHVGFQCQLHSACFLVIRRGSIGGAAVVGLFVLGVLFIIHKQKRAAQQGDKDSARGSGDDFQRNTGNPGDWQQDAGHMDHWHYQQPMAEAPQGDNNVLSSELSAIGRPSEMQGDLRKAYHDRAELY</sequence>
<reference evidence="3" key="1">
    <citation type="submission" date="2014-12" db="EMBL/GenBank/DDBJ databases">
        <title>Genome Sequence of Valsa Canker Pathogens Uncovers a Specific Adaption of Colonization on Woody Bark.</title>
        <authorList>
            <person name="Yin Z."/>
            <person name="Liu H."/>
            <person name="Gao X."/>
            <person name="Li Z."/>
            <person name="Song N."/>
            <person name="Ke X."/>
            <person name="Dai Q."/>
            <person name="Wu Y."/>
            <person name="Sun Y."/>
            <person name="Xu J.-R."/>
            <person name="Kang Z.K."/>
            <person name="Wang L."/>
            <person name="Huang L."/>
        </authorList>
    </citation>
    <scope>NUCLEOTIDE SEQUENCE [LARGE SCALE GENOMIC DNA]</scope>
    <source>
        <strain evidence="3">03-8</strain>
    </source>
</reference>
<dbReference type="Proteomes" id="UP000078559">
    <property type="component" value="Chromosome 5"/>
</dbReference>
<feature type="transmembrane region" description="Helical" evidence="2">
    <location>
        <begin position="50"/>
        <end position="68"/>
    </location>
</feature>
<feature type="region of interest" description="Disordered" evidence="1">
    <location>
        <begin position="73"/>
        <end position="105"/>
    </location>
</feature>
<proteinExistence type="predicted"/>
<evidence type="ECO:0000256" key="1">
    <source>
        <dbReference type="SAM" id="MobiDB-lite"/>
    </source>
</evidence>
<dbReference type="AlphaFoldDB" id="A0A194W0J0"/>
<organism evidence="3 4">
    <name type="scientific">Cytospora mali</name>
    <name type="common">Apple Valsa canker fungus</name>
    <name type="synonym">Valsa mali</name>
    <dbReference type="NCBI Taxonomy" id="578113"/>
    <lineage>
        <taxon>Eukaryota</taxon>
        <taxon>Fungi</taxon>
        <taxon>Dikarya</taxon>
        <taxon>Ascomycota</taxon>
        <taxon>Pezizomycotina</taxon>
        <taxon>Sordariomycetes</taxon>
        <taxon>Sordariomycetidae</taxon>
        <taxon>Diaporthales</taxon>
        <taxon>Cytosporaceae</taxon>
        <taxon>Cytospora</taxon>
    </lineage>
</organism>
<feature type="compositionally biased region" description="Basic and acidic residues" evidence="1">
    <location>
        <begin position="78"/>
        <end position="91"/>
    </location>
</feature>
<keyword evidence="2" id="KW-0812">Transmembrane</keyword>
<name>A0A194W0J0_CYTMA</name>
<keyword evidence="2" id="KW-1133">Transmembrane helix</keyword>